<proteinExistence type="predicted"/>
<protein>
    <submittedName>
        <fullName evidence="1">Uncharacterized protein</fullName>
    </submittedName>
</protein>
<dbReference type="EMBL" id="BARV01042502">
    <property type="protein sequence ID" value="GAI48407.1"/>
    <property type="molecule type" value="Genomic_DNA"/>
</dbReference>
<feature type="non-terminal residue" evidence="1">
    <location>
        <position position="1"/>
    </location>
</feature>
<evidence type="ECO:0000313" key="1">
    <source>
        <dbReference type="EMBL" id="GAI48407.1"/>
    </source>
</evidence>
<dbReference type="AlphaFoldDB" id="X1NWG2"/>
<name>X1NWG2_9ZZZZ</name>
<sequence length="128" mass="14141">ATIVDDVLAKDKLIGTDAETLKTKNFFPRDLQAYAYSPWKISRFHISAAQVLATSVTNPVILLPPLGGEKFYELSPIFANMFINVVTDPANPFVCGAGDDLKLGWFNPSSGNWWNNAPFFSLDQSEIT</sequence>
<accession>X1NWG2</accession>
<gene>
    <name evidence="1" type="ORF">S06H3_63889</name>
</gene>
<feature type="non-terminal residue" evidence="1">
    <location>
        <position position="128"/>
    </location>
</feature>
<comment type="caution">
    <text evidence="1">The sequence shown here is derived from an EMBL/GenBank/DDBJ whole genome shotgun (WGS) entry which is preliminary data.</text>
</comment>
<reference evidence="1" key="1">
    <citation type="journal article" date="2014" name="Front. Microbiol.">
        <title>High frequency of phylogenetically diverse reductive dehalogenase-homologous genes in deep subseafloor sedimentary metagenomes.</title>
        <authorList>
            <person name="Kawai M."/>
            <person name="Futagami T."/>
            <person name="Toyoda A."/>
            <person name="Takaki Y."/>
            <person name="Nishi S."/>
            <person name="Hori S."/>
            <person name="Arai W."/>
            <person name="Tsubouchi T."/>
            <person name="Morono Y."/>
            <person name="Uchiyama I."/>
            <person name="Ito T."/>
            <person name="Fujiyama A."/>
            <person name="Inagaki F."/>
            <person name="Takami H."/>
        </authorList>
    </citation>
    <scope>NUCLEOTIDE SEQUENCE</scope>
    <source>
        <strain evidence="1">Expedition CK06-06</strain>
    </source>
</reference>
<organism evidence="1">
    <name type="scientific">marine sediment metagenome</name>
    <dbReference type="NCBI Taxonomy" id="412755"/>
    <lineage>
        <taxon>unclassified sequences</taxon>
        <taxon>metagenomes</taxon>
        <taxon>ecological metagenomes</taxon>
    </lineage>
</organism>